<feature type="transmembrane region" description="Helical" evidence="8">
    <location>
        <begin position="766"/>
        <end position="788"/>
    </location>
</feature>
<comment type="caution">
    <text evidence="10">The sequence shown here is derived from an EMBL/GenBank/DDBJ whole genome shotgun (WGS) entry which is preliminary data.</text>
</comment>
<feature type="transmembrane region" description="Helical" evidence="8">
    <location>
        <begin position="325"/>
        <end position="349"/>
    </location>
</feature>
<dbReference type="Pfam" id="PF02687">
    <property type="entry name" value="FtsX"/>
    <property type="match status" value="2"/>
</dbReference>
<evidence type="ECO:0000313" key="11">
    <source>
        <dbReference type="Proteomes" id="UP000248039"/>
    </source>
</evidence>
<sequence length="806" mass="81649">MSERSGQGAELAARSARRAGRGGGSALGKVVRAGVGRRRIQSLVMLLTTMMSVTAALLGGGLLVGAHAPFDQGFARQQGAHLTVSYDSAKVTPDQLAATGRAAGVTAAAGPFPTALLPATVGSNDSRLPVGAGLPPLTLVGRDRNGGAVDRLDLTAGHWLTGPGQLVLSAHDTPLRVGDTVVFPGQPALTVVGVARSAGQSADAWVTPGQLTALVPPGTPTEQQMLYRFGRSGTDAQLTADRAALAAAVPPGSITGAASYLKIKLATDKSTATFVPFVVAFAVIGLVMSVLIIGIVVSGTVGAATRRIGILKAIGFTPAQVVRGYVGQALIPGGAGTVLGLLFGNLAALPVLAKAGEAFDSGPQPVAPWLDLVVGLAALAAVAGTALVPALRAGRLSTVQALTSGRTPSRGRGRTVRQLLGRLPLPRPVSLGLATPFAKPGRSAVMVAAVLLGTVGVTFGVGLAVSLNGITAGMERERPGLIQVLPNPQGPGDHRPTADDLPQISAKIAADPDVSRFVAISRTTVSVAALAGPTTVIGYDGDSSWAAYQMVAGRWFSRPGEAVVPSAFLQATGTHVGDTLTLTGNGRTAPVTIVGETFDVAGSGMLVRTPTASLAPLGLPVDPLGLDYEVDAKPGHGLEQTMQSLDAALKPYGFGPNSIHPPFNPTILAMDTLAAMLTGLLVAVAALGVLNTVLLDTRERVHDLGIHKALGMSPRQTVLMVLTSVTGIGALASVLGTPLGVALHHYVLPAMGRAAGTRMPAADLGVYHAGLVAVLLVVPLVVATLAALPPALWTARTPTAVALRTE</sequence>
<gene>
    <name evidence="10" type="ORF">C7C46_13010</name>
</gene>
<dbReference type="AlphaFoldDB" id="A0A2V4NU66"/>
<evidence type="ECO:0000256" key="6">
    <source>
        <dbReference type="ARBA" id="ARBA00038076"/>
    </source>
</evidence>
<dbReference type="EMBL" id="PYBW01000040">
    <property type="protein sequence ID" value="PYC80204.1"/>
    <property type="molecule type" value="Genomic_DNA"/>
</dbReference>
<name>A0A2V4NU66_9ACTN</name>
<keyword evidence="3 8" id="KW-0812">Transmembrane</keyword>
<comment type="subcellular location">
    <subcellularLocation>
        <location evidence="1">Cell membrane</location>
        <topology evidence="1">Multi-pass membrane protein</topology>
    </subcellularLocation>
</comment>
<feature type="region of interest" description="Disordered" evidence="7">
    <location>
        <begin position="1"/>
        <end position="26"/>
    </location>
</feature>
<evidence type="ECO:0000256" key="1">
    <source>
        <dbReference type="ARBA" id="ARBA00004651"/>
    </source>
</evidence>
<dbReference type="PANTHER" id="PTHR30572">
    <property type="entry name" value="MEMBRANE COMPONENT OF TRANSPORTER-RELATED"/>
    <property type="match status" value="1"/>
</dbReference>
<keyword evidence="2" id="KW-1003">Cell membrane</keyword>
<evidence type="ECO:0000256" key="4">
    <source>
        <dbReference type="ARBA" id="ARBA00022989"/>
    </source>
</evidence>
<keyword evidence="11" id="KW-1185">Reference proteome</keyword>
<dbReference type="InterPro" id="IPR003838">
    <property type="entry name" value="ABC3_permease_C"/>
</dbReference>
<feature type="transmembrane region" description="Helical" evidence="8">
    <location>
        <begin position="673"/>
        <end position="697"/>
    </location>
</feature>
<protein>
    <submittedName>
        <fullName evidence="10">ABC transporter permease</fullName>
    </submittedName>
</protein>
<dbReference type="GO" id="GO:0022857">
    <property type="term" value="F:transmembrane transporter activity"/>
    <property type="evidence" value="ECO:0007669"/>
    <property type="project" value="TreeGrafter"/>
</dbReference>
<reference evidence="10 11" key="1">
    <citation type="submission" date="2018-03" db="EMBL/GenBank/DDBJ databases">
        <title>Bioinformatic expansion and discovery of thiopeptide antibiotics.</title>
        <authorList>
            <person name="Schwalen C.J."/>
            <person name="Hudson G.A."/>
            <person name="Mitchell D.A."/>
        </authorList>
    </citation>
    <scope>NUCLEOTIDE SEQUENCE [LARGE SCALE GENOMIC DNA]</scope>
    <source>
        <strain evidence="10 11">ATCC 21389</strain>
    </source>
</reference>
<evidence type="ECO:0000256" key="7">
    <source>
        <dbReference type="SAM" id="MobiDB-lite"/>
    </source>
</evidence>
<feature type="transmembrane region" description="Helical" evidence="8">
    <location>
        <begin position="444"/>
        <end position="467"/>
    </location>
</feature>
<feature type="transmembrane region" description="Helical" evidence="8">
    <location>
        <begin position="274"/>
        <end position="304"/>
    </location>
</feature>
<feature type="domain" description="ABC3 transporter permease C-terminal" evidence="9">
    <location>
        <begin position="677"/>
        <end position="786"/>
    </location>
</feature>
<comment type="similarity">
    <text evidence="6">Belongs to the ABC-4 integral membrane protein family.</text>
</comment>
<dbReference type="InterPro" id="IPR050250">
    <property type="entry name" value="Macrolide_Exporter_MacB"/>
</dbReference>
<feature type="transmembrane region" description="Helical" evidence="8">
    <location>
        <begin position="369"/>
        <end position="391"/>
    </location>
</feature>
<evidence type="ECO:0000256" key="3">
    <source>
        <dbReference type="ARBA" id="ARBA00022692"/>
    </source>
</evidence>
<evidence type="ECO:0000256" key="8">
    <source>
        <dbReference type="SAM" id="Phobius"/>
    </source>
</evidence>
<dbReference type="Proteomes" id="UP000248039">
    <property type="component" value="Unassembled WGS sequence"/>
</dbReference>
<evidence type="ECO:0000256" key="2">
    <source>
        <dbReference type="ARBA" id="ARBA00022475"/>
    </source>
</evidence>
<accession>A0A2V4NU66</accession>
<organism evidence="10 11">
    <name type="scientific">Streptomyces tateyamensis</name>
    <dbReference type="NCBI Taxonomy" id="565073"/>
    <lineage>
        <taxon>Bacteria</taxon>
        <taxon>Bacillati</taxon>
        <taxon>Actinomycetota</taxon>
        <taxon>Actinomycetes</taxon>
        <taxon>Kitasatosporales</taxon>
        <taxon>Streptomycetaceae</taxon>
        <taxon>Streptomyces</taxon>
    </lineage>
</organism>
<evidence type="ECO:0000259" key="9">
    <source>
        <dbReference type="Pfam" id="PF02687"/>
    </source>
</evidence>
<dbReference type="PANTHER" id="PTHR30572:SF4">
    <property type="entry name" value="ABC TRANSPORTER PERMEASE YTRF"/>
    <property type="match status" value="1"/>
</dbReference>
<evidence type="ECO:0000313" key="10">
    <source>
        <dbReference type="EMBL" id="PYC80204.1"/>
    </source>
</evidence>
<dbReference type="GO" id="GO:0005886">
    <property type="term" value="C:plasma membrane"/>
    <property type="evidence" value="ECO:0007669"/>
    <property type="project" value="UniProtKB-SubCell"/>
</dbReference>
<keyword evidence="4 8" id="KW-1133">Transmembrane helix</keyword>
<feature type="transmembrane region" description="Helical" evidence="8">
    <location>
        <begin position="43"/>
        <end position="66"/>
    </location>
</feature>
<proteinExistence type="inferred from homology"/>
<feature type="transmembrane region" description="Helical" evidence="8">
    <location>
        <begin position="718"/>
        <end position="746"/>
    </location>
</feature>
<keyword evidence="5 8" id="KW-0472">Membrane</keyword>
<feature type="domain" description="ABC3 transporter permease C-terminal" evidence="9">
    <location>
        <begin position="280"/>
        <end position="396"/>
    </location>
</feature>
<evidence type="ECO:0000256" key="5">
    <source>
        <dbReference type="ARBA" id="ARBA00023136"/>
    </source>
</evidence>
<dbReference type="OrthoDB" id="3207485at2"/>